<dbReference type="Gene3D" id="3.30.1330.60">
    <property type="entry name" value="OmpA-like domain"/>
    <property type="match status" value="1"/>
</dbReference>
<accession>A0ABM8KNA9</accession>
<dbReference type="SUPFAM" id="SSF49478">
    <property type="entry name" value="Cna protein B-type domain"/>
    <property type="match status" value="1"/>
</dbReference>
<dbReference type="InterPro" id="IPR006665">
    <property type="entry name" value="OmpA-like"/>
</dbReference>
<evidence type="ECO:0000256" key="1">
    <source>
        <dbReference type="ARBA" id="ARBA00004442"/>
    </source>
</evidence>
<dbReference type="SUPFAM" id="SSF103088">
    <property type="entry name" value="OmpA-like"/>
    <property type="match status" value="1"/>
</dbReference>
<evidence type="ECO:0000256" key="3">
    <source>
        <dbReference type="ARBA" id="ARBA00023237"/>
    </source>
</evidence>
<dbReference type="Gene3D" id="1.25.40.10">
    <property type="entry name" value="Tetratricopeptide repeat domain"/>
    <property type="match status" value="1"/>
</dbReference>
<keyword evidence="3" id="KW-0998">Cell outer membrane</keyword>
<keyword evidence="7" id="KW-0449">Lipoprotein</keyword>
<dbReference type="InterPro" id="IPR011990">
    <property type="entry name" value="TPR-like_helical_dom_sf"/>
</dbReference>
<evidence type="ECO:0000256" key="4">
    <source>
        <dbReference type="PROSITE-ProRule" id="PRU00473"/>
    </source>
</evidence>
<dbReference type="CDD" id="cd07185">
    <property type="entry name" value="OmpA_C-like"/>
    <property type="match status" value="1"/>
</dbReference>
<keyword evidence="5" id="KW-0732">Signal</keyword>
<evidence type="ECO:0000259" key="6">
    <source>
        <dbReference type="PROSITE" id="PS51123"/>
    </source>
</evidence>
<dbReference type="Pfam" id="PF00691">
    <property type="entry name" value="OmpA"/>
    <property type="match status" value="1"/>
</dbReference>
<evidence type="ECO:0000256" key="5">
    <source>
        <dbReference type="SAM" id="SignalP"/>
    </source>
</evidence>
<protein>
    <submittedName>
        <fullName evidence="7">Peptidoglycan-associated lipoprotein</fullName>
    </submittedName>
</protein>
<evidence type="ECO:0000313" key="8">
    <source>
        <dbReference type="Proteomes" id="UP000474567"/>
    </source>
</evidence>
<dbReference type="InterPro" id="IPR050330">
    <property type="entry name" value="Bact_OuterMem_StrucFunc"/>
</dbReference>
<dbReference type="PANTHER" id="PTHR30329:SF21">
    <property type="entry name" value="LIPOPROTEIN YIAD-RELATED"/>
    <property type="match status" value="1"/>
</dbReference>
<dbReference type="SUPFAM" id="SSF48452">
    <property type="entry name" value="TPR-like"/>
    <property type="match status" value="1"/>
</dbReference>
<proteinExistence type="predicted"/>
<dbReference type="SUPFAM" id="SSF82171">
    <property type="entry name" value="DPP6 N-terminal domain-like"/>
    <property type="match status" value="1"/>
</dbReference>
<dbReference type="InterPro" id="IPR006664">
    <property type="entry name" value="OMP_bac"/>
</dbReference>
<comment type="subcellular location">
    <subcellularLocation>
        <location evidence="1">Cell outer membrane</location>
    </subcellularLocation>
</comment>
<dbReference type="PROSITE" id="PS51123">
    <property type="entry name" value="OMPA_2"/>
    <property type="match status" value="1"/>
</dbReference>
<feature type="domain" description="OmpA-like" evidence="6">
    <location>
        <begin position="528"/>
        <end position="649"/>
    </location>
</feature>
<dbReference type="Gene3D" id="2.60.40.1120">
    <property type="entry name" value="Carboxypeptidase-like, regulatory domain"/>
    <property type="match status" value="1"/>
</dbReference>
<evidence type="ECO:0000256" key="2">
    <source>
        <dbReference type="ARBA" id="ARBA00023136"/>
    </source>
</evidence>
<reference evidence="7 8" key="1">
    <citation type="submission" date="2020-02" db="EMBL/GenBank/DDBJ databases">
        <authorList>
            <person name="Criscuolo A."/>
        </authorList>
    </citation>
    <scope>NUCLEOTIDE SEQUENCE [LARGE SCALE GENOMIC DNA]</scope>
    <source>
        <strain evidence="7">CECT7796</strain>
    </source>
</reference>
<sequence length="649" mass="73287">MKIKNLVYNIFLVLFVCKGIAQTGSVASADKKYDKYAYIDAIAAYEKVAEKGYREEKMFQRLGNAYYFNGELVKALKWYKALFGMNDQQEFEYYYRYAQTLKATGNYTKADKILELFNQKASTDKRGLLFEKNKNYLEQIKNNSGRFKIADAGINSKYSDYGSSFLDNKLVFASSRDTGGVAKVKFKWTNKSFTNLYSAELNADGSVGIPKRFERKINSKFNESTPVFTKDGLTMYFTRNNFLNGTKGTDDKKVTLLKLYKASYIEGKWTNIVELPFNSDQYSVAHPTLSIDEKKLYFASDMPGTFGQSDLYSVTINTDGSFSKPENLGAAINTEGRETFPFISGDNELYFASDGRPGLGGLDVFVSTIKKDLTFSEVQNVGAPINTKLDDFGFIIDSKSRTGFFSSNRDGGHGYDDVYRFSETRKLPCEEILLGTVIDAETNLVLENAKVNLLDNQLQIIGEAITGADGKYSFKVNCNKEYFVRAARQDYDTNELPKAIDKTSLTLPLKRTPQKVVEKTIEKLIVGDDLAKILHIKMIYFDLGKSIVRKEAAIELEKIRQVMIQNPSMKIDVRSHTDSRQTHAYNEKLSDRRAKATVAWLVKKGIAVDRITGKGYGETQLLNKCADGVKCTTEEHQANRRSEFIIVSM</sequence>
<dbReference type="PANTHER" id="PTHR30329">
    <property type="entry name" value="STATOR ELEMENT OF FLAGELLAR MOTOR COMPLEX"/>
    <property type="match status" value="1"/>
</dbReference>
<dbReference type="EMBL" id="CADCST010000121">
    <property type="protein sequence ID" value="CAA9201830.1"/>
    <property type="molecule type" value="Genomic_DNA"/>
</dbReference>
<dbReference type="InterPro" id="IPR011659">
    <property type="entry name" value="WD40"/>
</dbReference>
<organism evidence="7 8">
    <name type="scientific">Flavobacterium collinsii</name>
    <dbReference type="NCBI Taxonomy" id="1114861"/>
    <lineage>
        <taxon>Bacteria</taxon>
        <taxon>Pseudomonadati</taxon>
        <taxon>Bacteroidota</taxon>
        <taxon>Flavobacteriia</taxon>
        <taxon>Flavobacteriales</taxon>
        <taxon>Flavobacteriaceae</taxon>
        <taxon>Flavobacterium</taxon>
    </lineage>
</organism>
<dbReference type="Proteomes" id="UP000474567">
    <property type="component" value="Unassembled WGS sequence"/>
</dbReference>
<keyword evidence="8" id="KW-1185">Reference proteome</keyword>
<keyword evidence="2 4" id="KW-0472">Membrane</keyword>
<dbReference type="InterPro" id="IPR036737">
    <property type="entry name" value="OmpA-like_sf"/>
</dbReference>
<evidence type="ECO:0000313" key="7">
    <source>
        <dbReference type="EMBL" id="CAA9201830.1"/>
    </source>
</evidence>
<gene>
    <name evidence="7" type="primary">pal_13</name>
    <name evidence="7" type="ORF">FLACOL7796_03954</name>
</gene>
<name>A0ABM8KNA9_9FLAO</name>
<comment type="caution">
    <text evidence="7">The sequence shown here is derived from an EMBL/GenBank/DDBJ whole genome shotgun (WGS) entry which is preliminary data.</text>
</comment>
<dbReference type="PRINTS" id="PR01021">
    <property type="entry name" value="OMPADOMAIN"/>
</dbReference>
<feature type="signal peptide" evidence="5">
    <location>
        <begin position="1"/>
        <end position="21"/>
    </location>
</feature>
<feature type="chain" id="PRO_5046175738" evidence="5">
    <location>
        <begin position="22"/>
        <end position="649"/>
    </location>
</feature>
<dbReference type="RefSeq" id="WP_173967789.1">
    <property type="nucleotide sequence ID" value="NZ_CADCST010000121.1"/>
</dbReference>
<dbReference type="Pfam" id="PF07676">
    <property type="entry name" value="PD40"/>
    <property type="match status" value="2"/>
</dbReference>